<gene>
    <name evidence="2" type="ORF">JQU52_05385</name>
</gene>
<feature type="domain" description="Roadblock/LAMTOR2" evidence="1">
    <location>
        <begin position="6"/>
        <end position="94"/>
    </location>
</feature>
<accession>A0A892ZM96</accession>
<evidence type="ECO:0000259" key="1">
    <source>
        <dbReference type="SMART" id="SM00960"/>
    </source>
</evidence>
<dbReference type="RefSeq" id="WP_230340106.1">
    <property type="nucleotide sequence ID" value="NZ_CP069798.1"/>
</dbReference>
<dbReference type="EMBL" id="CP069798">
    <property type="protein sequence ID" value="QRQ82816.1"/>
    <property type="molecule type" value="Genomic_DNA"/>
</dbReference>
<organism evidence="2 3">
    <name type="scientific">Paralysiella testudinis</name>
    <dbReference type="NCBI Taxonomy" id="2809020"/>
    <lineage>
        <taxon>Bacteria</taxon>
        <taxon>Pseudomonadati</taxon>
        <taxon>Pseudomonadota</taxon>
        <taxon>Betaproteobacteria</taxon>
        <taxon>Neisseriales</taxon>
        <taxon>Neisseriaceae</taxon>
        <taxon>Paralysiella</taxon>
    </lineage>
</organism>
<dbReference type="InterPro" id="IPR004942">
    <property type="entry name" value="Roadblock/LAMTOR2_dom"/>
</dbReference>
<dbReference type="KEGG" id="ptes:JQU52_05385"/>
<evidence type="ECO:0000313" key="3">
    <source>
        <dbReference type="Proteomes" id="UP000653156"/>
    </source>
</evidence>
<dbReference type="SUPFAM" id="SSF103196">
    <property type="entry name" value="Roadblock/LC7 domain"/>
    <property type="match status" value="1"/>
</dbReference>
<protein>
    <submittedName>
        <fullName evidence="2">Roadblock/LC7 domain-containing protein</fullName>
    </submittedName>
</protein>
<dbReference type="Pfam" id="PF03259">
    <property type="entry name" value="Robl_LC7"/>
    <property type="match status" value="1"/>
</dbReference>
<name>A0A892ZM96_9NEIS</name>
<dbReference type="SMART" id="SM00960">
    <property type="entry name" value="Robl_LC7"/>
    <property type="match status" value="1"/>
</dbReference>
<dbReference type="Gene3D" id="3.30.450.30">
    <property type="entry name" value="Dynein light chain 2a, cytoplasmic"/>
    <property type="match status" value="1"/>
</dbReference>
<sequence>MRNQAILAILQNLNAARDINASAVVSVDGLSMASAFPMDMDEDRIGAMSAAMVSLAVRVAKEVIQGRLDHAIVNTDNGYMLFFQVNESVLLVTTTPADAKLGLVLYDSQNALQSLAAVL</sequence>
<reference evidence="2" key="1">
    <citation type="submission" date="2021-02" db="EMBL/GenBank/DDBJ databases">
        <title>Neisseriaceae sp. 26B isolated from the cloaca of a Common Toad-headed Turtle (Mesoclemmys nasuta).</title>
        <authorList>
            <person name="Spergser J."/>
            <person name="Busse H.-J."/>
        </authorList>
    </citation>
    <scope>NUCLEOTIDE SEQUENCE</scope>
    <source>
        <strain evidence="2">26B</strain>
    </source>
</reference>
<proteinExistence type="predicted"/>
<evidence type="ECO:0000313" key="2">
    <source>
        <dbReference type="EMBL" id="QRQ82816.1"/>
    </source>
</evidence>
<keyword evidence="3" id="KW-1185">Reference proteome</keyword>
<dbReference type="Proteomes" id="UP000653156">
    <property type="component" value="Chromosome"/>
</dbReference>
<dbReference type="AlphaFoldDB" id="A0A892ZM96"/>